<dbReference type="GO" id="GO:0008168">
    <property type="term" value="F:methyltransferase activity"/>
    <property type="evidence" value="ECO:0007669"/>
    <property type="project" value="UniProtKB-KW"/>
</dbReference>
<organism evidence="2 3">
    <name type="scientific">Melittangium boletus DSM 14713</name>
    <dbReference type="NCBI Taxonomy" id="1294270"/>
    <lineage>
        <taxon>Bacteria</taxon>
        <taxon>Pseudomonadati</taxon>
        <taxon>Myxococcota</taxon>
        <taxon>Myxococcia</taxon>
        <taxon>Myxococcales</taxon>
        <taxon>Cystobacterineae</taxon>
        <taxon>Archangiaceae</taxon>
        <taxon>Melittangium</taxon>
    </lineage>
</organism>
<dbReference type="Proteomes" id="UP000217289">
    <property type="component" value="Chromosome"/>
</dbReference>
<dbReference type="InterPro" id="IPR046341">
    <property type="entry name" value="SET_dom_sf"/>
</dbReference>
<proteinExistence type="predicted"/>
<name>A0A250IAF0_9BACT</name>
<sequence length="156" mass="16508">MDSPVTLATGRNGACVITTRPVEPGEILLVLDGALVREPGRHTLQVGEQLHLESPGATWCFIDHACSPNARIELGEGPGHARLRAVVPLAPGASVTFNYLTTEWDMATPFGCTCGAPSCARWIQGARHLDDASLAALRPEVTPHLLALLRSAGRLG</sequence>
<gene>
    <name evidence="2" type="ORF">MEBOL_001587</name>
</gene>
<dbReference type="PANTHER" id="PTHR12350">
    <property type="entry name" value="HISTONE-LYSINE N-METHYLTRANSFERASE-RELATED"/>
    <property type="match status" value="1"/>
</dbReference>
<evidence type="ECO:0000313" key="3">
    <source>
        <dbReference type="Proteomes" id="UP000217289"/>
    </source>
</evidence>
<feature type="domain" description="SET" evidence="1">
    <location>
        <begin position="1"/>
        <end position="100"/>
    </location>
</feature>
<keyword evidence="3" id="KW-1185">Reference proteome</keyword>
<dbReference type="PROSITE" id="PS50280">
    <property type="entry name" value="SET"/>
    <property type="match status" value="1"/>
</dbReference>
<dbReference type="PANTHER" id="PTHR12350:SF19">
    <property type="entry name" value="SET DOMAIN-CONTAINING PROTEIN"/>
    <property type="match status" value="1"/>
</dbReference>
<keyword evidence="2" id="KW-0808">Transferase</keyword>
<dbReference type="Gene3D" id="2.170.270.10">
    <property type="entry name" value="SET domain"/>
    <property type="match status" value="1"/>
</dbReference>
<reference evidence="2 3" key="1">
    <citation type="submission" date="2017-06" db="EMBL/GenBank/DDBJ databases">
        <authorList>
            <person name="Kim H.J."/>
            <person name="Triplett B.A."/>
        </authorList>
    </citation>
    <scope>NUCLEOTIDE SEQUENCE [LARGE SCALE GENOMIC DNA]</scope>
    <source>
        <strain evidence="2 3">DSM 14713</strain>
    </source>
</reference>
<protein>
    <submittedName>
        <fullName evidence="2">SET domain-containing protein-lysine N-methyltransferase</fullName>
    </submittedName>
</protein>
<evidence type="ECO:0000313" key="2">
    <source>
        <dbReference type="EMBL" id="ATB28141.1"/>
    </source>
</evidence>
<evidence type="ECO:0000259" key="1">
    <source>
        <dbReference type="PROSITE" id="PS50280"/>
    </source>
</evidence>
<dbReference type="OrthoDB" id="5298787at2"/>
<dbReference type="GO" id="GO:0032259">
    <property type="term" value="P:methylation"/>
    <property type="evidence" value="ECO:0007669"/>
    <property type="project" value="UniProtKB-KW"/>
</dbReference>
<dbReference type="EMBL" id="CP022163">
    <property type="protein sequence ID" value="ATB28141.1"/>
    <property type="molecule type" value="Genomic_DNA"/>
</dbReference>
<dbReference type="InterPro" id="IPR001214">
    <property type="entry name" value="SET_dom"/>
</dbReference>
<dbReference type="RefSeq" id="WP_095976850.1">
    <property type="nucleotide sequence ID" value="NZ_CP022163.1"/>
</dbReference>
<dbReference type="SUPFAM" id="SSF82199">
    <property type="entry name" value="SET domain"/>
    <property type="match status" value="1"/>
</dbReference>
<accession>A0A250IAF0</accession>
<keyword evidence="2" id="KW-0489">Methyltransferase</keyword>
<dbReference type="KEGG" id="mbd:MEBOL_001587"/>
<dbReference type="InterPro" id="IPR053201">
    <property type="entry name" value="Flavunoidine_N-MTase"/>
</dbReference>
<dbReference type="AlphaFoldDB" id="A0A250IAF0"/>